<evidence type="ECO:0000256" key="2">
    <source>
        <dbReference type="ARBA" id="ARBA00022598"/>
    </source>
</evidence>
<dbReference type="GO" id="GO:0016874">
    <property type="term" value="F:ligase activity"/>
    <property type="evidence" value="ECO:0007669"/>
    <property type="project" value="UniProtKB-KW"/>
</dbReference>
<reference evidence="7 8" key="1">
    <citation type="submission" date="2024-09" db="EMBL/GenBank/DDBJ databases">
        <authorList>
            <person name="Salinas-Garcia M.A."/>
            <person name="Prieme A."/>
        </authorList>
    </citation>
    <scope>NUCLEOTIDE SEQUENCE [LARGE SCALE GENOMIC DNA]</scope>
    <source>
        <strain evidence="7 8">DSM 21081</strain>
    </source>
</reference>
<protein>
    <recommendedName>
        <fullName evidence="5">Acyl-CoA synthetase</fullName>
    </recommendedName>
</protein>
<dbReference type="Gene3D" id="3.40.50.12780">
    <property type="entry name" value="N-terminal domain of ligase-like"/>
    <property type="match status" value="1"/>
</dbReference>
<accession>A0ABV4UNK0</accession>
<dbReference type="Pfam" id="PF23562">
    <property type="entry name" value="AMP-binding_C_3"/>
    <property type="match status" value="1"/>
</dbReference>
<evidence type="ECO:0000313" key="7">
    <source>
        <dbReference type="EMBL" id="MFB0835230.1"/>
    </source>
</evidence>
<dbReference type="InterPro" id="IPR020845">
    <property type="entry name" value="AMP-binding_CS"/>
</dbReference>
<evidence type="ECO:0000313" key="8">
    <source>
        <dbReference type="Proteomes" id="UP001575652"/>
    </source>
</evidence>
<organism evidence="7 8">
    <name type="scientific">Arthrobacter halodurans</name>
    <dbReference type="NCBI Taxonomy" id="516699"/>
    <lineage>
        <taxon>Bacteria</taxon>
        <taxon>Bacillati</taxon>
        <taxon>Actinomycetota</taxon>
        <taxon>Actinomycetes</taxon>
        <taxon>Micrococcales</taxon>
        <taxon>Micrococcaceae</taxon>
        <taxon>Arthrobacter</taxon>
    </lineage>
</organism>
<dbReference type="Pfam" id="PF00501">
    <property type="entry name" value="AMP-binding"/>
    <property type="match status" value="1"/>
</dbReference>
<comment type="similarity">
    <text evidence="1">Belongs to the ATP-dependent AMP-binding enzyme family.</text>
</comment>
<dbReference type="SUPFAM" id="SSF56801">
    <property type="entry name" value="Acetyl-CoA synthetase-like"/>
    <property type="match status" value="1"/>
</dbReference>
<evidence type="ECO:0000259" key="6">
    <source>
        <dbReference type="Pfam" id="PF00501"/>
    </source>
</evidence>
<dbReference type="InterPro" id="IPR000873">
    <property type="entry name" value="AMP-dep_synth/lig_dom"/>
</dbReference>
<keyword evidence="2 7" id="KW-0436">Ligase</keyword>
<dbReference type="InterPro" id="IPR042099">
    <property type="entry name" value="ANL_N_sf"/>
</dbReference>
<dbReference type="Proteomes" id="UP001575652">
    <property type="component" value="Unassembled WGS sequence"/>
</dbReference>
<dbReference type="PANTHER" id="PTHR43272">
    <property type="entry name" value="LONG-CHAIN-FATTY-ACID--COA LIGASE"/>
    <property type="match status" value="1"/>
</dbReference>
<keyword evidence="3" id="KW-0276">Fatty acid metabolism</keyword>
<evidence type="ECO:0000256" key="5">
    <source>
        <dbReference type="ARBA" id="ARBA00032875"/>
    </source>
</evidence>
<dbReference type="EMBL" id="JBHDLJ010000009">
    <property type="protein sequence ID" value="MFB0835230.1"/>
    <property type="molecule type" value="Genomic_DNA"/>
</dbReference>
<name>A0ABV4UNK0_9MICC</name>
<evidence type="ECO:0000256" key="4">
    <source>
        <dbReference type="ARBA" id="ARBA00023098"/>
    </source>
</evidence>
<evidence type="ECO:0000256" key="3">
    <source>
        <dbReference type="ARBA" id="ARBA00022832"/>
    </source>
</evidence>
<sequence length="634" mass="66125">MTDPTQEDTVREASTDLLVALPEDYNTSQLLVDRLARGGGAPVHAVKRAGEWVDVSTAVFVAAVRGLAKALIGDGLRPGDPVAIMSRTRYEWGLAEQAVWFAGGVSVPVYETSSPHQVEWILRDSGARRVFAEDAERAGVVASAARAIGEEVAVWTFEGTGPHAGPGGPRAGHAAAGLAALVEAGHAGPVADAAVEAARTSRRLSDTATIVYTSGTTGRPKGCVMTHANFALVAANLVPHMPDVVAPGSRTLMFLPLAHVLARAVQHCCIHAGTTVAHTTGAADLMGDLASFRPTFLLAVPRIFEKLRAGALAGAEARGKEGLFRSAEAAAVLASRTRDARARGLRSRLPPLALARHLVFRGTLYPKIHRSLGGEAHHAISGASALSPDLAHFFRGAGLCLLEGYGLTETTAPATVNTPGATRVGSVGRPVPGTSVRIADDGEVLVKGVGVFAGYHHHPEATAEAFDADGYFRTGDLGMLDPDGFLTISGRKKDLLVTAGGKNVAPGPLEESVRASRLVSQVVVVGEGRPYVAAVLTLDAEQLAPWLASRGLPAMPTSAAARHPAVLAEIQSLVDGANATVSAAEAIRRFAVLDRDFTEESGHLTPSLKLKRQAVVDTCAADIDALYAERPPRT</sequence>
<dbReference type="RefSeq" id="WP_373972408.1">
    <property type="nucleotide sequence ID" value="NZ_JBHDLJ010000009.1"/>
</dbReference>
<evidence type="ECO:0000256" key="1">
    <source>
        <dbReference type="ARBA" id="ARBA00006432"/>
    </source>
</evidence>
<keyword evidence="4" id="KW-0443">Lipid metabolism</keyword>
<gene>
    <name evidence="7" type="ORF">ACETWP_11585</name>
</gene>
<proteinExistence type="inferred from homology"/>
<feature type="domain" description="AMP-dependent synthetase/ligase" evidence="6">
    <location>
        <begin position="48"/>
        <end position="456"/>
    </location>
</feature>
<keyword evidence="8" id="KW-1185">Reference proteome</keyword>
<dbReference type="PANTHER" id="PTHR43272:SF32">
    <property type="entry name" value="AMP-DEPENDENT SYNTHETASE_LIGASE DOMAIN-CONTAINING PROTEIN"/>
    <property type="match status" value="1"/>
</dbReference>
<dbReference type="CDD" id="cd05907">
    <property type="entry name" value="VL_LC_FACS_like"/>
    <property type="match status" value="1"/>
</dbReference>
<dbReference type="PROSITE" id="PS00455">
    <property type="entry name" value="AMP_BINDING"/>
    <property type="match status" value="1"/>
</dbReference>
<comment type="caution">
    <text evidence="7">The sequence shown here is derived from an EMBL/GenBank/DDBJ whole genome shotgun (WGS) entry which is preliminary data.</text>
</comment>